<dbReference type="InterPro" id="IPR050109">
    <property type="entry name" value="HTH-type_TetR-like_transc_reg"/>
</dbReference>
<dbReference type="Pfam" id="PF00440">
    <property type="entry name" value="TetR_N"/>
    <property type="match status" value="1"/>
</dbReference>
<name>A0ABV1K0R8_9PSEU</name>
<gene>
    <name evidence="4" type="ORF">WHI96_18140</name>
</gene>
<organism evidence="4 5">
    <name type="scientific">Pseudonocardia tropica</name>
    <dbReference type="NCBI Taxonomy" id="681289"/>
    <lineage>
        <taxon>Bacteria</taxon>
        <taxon>Bacillati</taxon>
        <taxon>Actinomycetota</taxon>
        <taxon>Actinomycetes</taxon>
        <taxon>Pseudonocardiales</taxon>
        <taxon>Pseudonocardiaceae</taxon>
        <taxon>Pseudonocardia</taxon>
    </lineage>
</organism>
<protein>
    <submittedName>
        <fullName evidence="4">Helix-turn-helix domain-containing protein</fullName>
    </submittedName>
</protein>
<dbReference type="PROSITE" id="PS50977">
    <property type="entry name" value="HTH_TETR_2"/>
    <property type="match status" value="1"/>
</dbReference>
<accession>A0ABV1K0R8</accession>
<evidence type="ECO:0000256" key="2">
    <source>
        <dbReference type="PROSITE-ProRule" id="PRU00335"/>
    </source>
</evidence>
<keyword evidence="5" id="KW-1185">Reference proteome</keyword>
<feature type="DNA-binding region" description="H-T-H motif" evidence="2">
    <location>
        <begin position="24"/>
        <end position="43"/>
    </location>
</feature>
<feature type="domain" description="HTH tetR-type" evidence="3">
    <location>
        <begin position="1"/>
        <end position="61"/>
    </location>
</feature>
<proteinExistence type="predicted"/>
<dbReference type="PANTHER" id="PTHR30055:SF219">
    <property type="entry name" value="TRANSCRIPTIONAL REGULATORY PROTEIN"/>
    <property type="match status" value="1"/>
</dbReference>
<evidence type="ECO:0000313" key="5">
    <source>
        <dbReference type="Proteomes" id="UP001464923"/>
    </source>
</evidence>
<dbReference type="InterPro" id="IPR036271">
    <property type="entry name" value="Tet_transcr_reg_TetR-rel_C_sf"/>
</dbReference>
<dbReference type="Gene3D" id="1.10.357.10">
    <property type="entry name" value="Tetracycline Repressor, domain 2"/>
    <property type="match status" value="1"/>
</dbReference>
<dbReference type="Proteomes" id="UP001464923">
    <property type="component" value="Unassembled WGS sequence"/>
</dbReference>
<comment type="caution">
    <text evidence="4">The sequence shown here is derived from an EMBL/GenBank/DDBJ whole genome shotgun (WGS) entry which is preliminary data.</text>
</comment>
<dbReference type="SUPFAM" id="SSF48498">
    <property type="entry name" value="Tetracyclin repressor-like, C-terminal domain"/>
    <property type="match status" value="1"/>
</dbReference>
<dbReference type="InterPro" id="IPR009057">
    <property type="entry name" value="Homeodomain-like_sf"/>
</dbReference>
<dbReference type="PRINTS" id="PR00455">
    <property type="entry name" value="HTHTETR"/>
</dbReference>
<dbReference type="InterPro" id="IPR001647">
    <property type="entry name" value="HTH_TetR"/>
</dbReference>
<dbReference type="PANTHER" id="PTHR30055">
    <property type="entry name" value="HTH-TYPE TRANSCRIPTIONAL REGULATOR RUTR"/>
    <property type="match status" value="1"/>
</dbReference>
<evidence type="ECO:0000313" key="4">
    <source>
        <dbReference type="EMBL" id="MEQ3540733.1"/>
    </source>
</evidence>
<keyword evidence="1 2" id="KW-0238">DNA-binding</keyword>
<dbReference type="EMBL" id="JBEDNP010000010">
    <property type="protein sequence ID" value="MEQ3540733.1"/>
    <property type="molecule type" value="Genomic_DNA"/>
</dbReference>
<dbReference type="SUPFAM" id="SSF46689">
    <property type="entry name" value="Homeodomain-like"/>
    <property type="match status" value="1"/>
</dbReference>
<dbReference type="Pfam" id="PF17940">
    <property type="entry name" value="TetR_C_31"/>
    <property type="match status" value="1"/>
</dbReference>
<dbReference type="InterPro" id="IPR041583">
    <property type="entry name" value="TetR_C_31"/>
</dbReference>
<reference evidence="4 5" key="1">
    <citation type="submission" date="2024-03" db="EMBL/GenBank/DDBJ databases">
        <title>Draft genome sequence of Pseudonocardia tropica JCM 19149.</title>
        <authorList>
            <person name="Butdee W."/>
            <person name="Duangmal K."/>
        </authorList>
    </citation>
    <scope>NUCLEOTIDE SEQUENCE [LARGE SCALE GENOMIC DNA]</scope>
    <source>
        <strain evidence="4 5">JCM 19149</strain>
    </source>
</reference>
<evidence type="ECO:0000259" key="3">
    <source>
        <dbReference type="PROSITE" id="PS50977"/>
    </source>
</evidence>
<sequence length="183" mass="19330">MGNRDDLLAGAKRCLLERGYAASTVRDIATEANVSMAAIGYHFGSREVLLTRAMDDLMGDWGQAVAASMSTAGDYRDAWVRMIESFTAHRALFAASIEAAVLAQRSDPIRELLGASLEQGRSGLAAALLAAPEDGLDRADVRSVGSAQLALISGVLLQHLTDPEHAPSADEVIAGLQRIAGLR</sequence>
<evidence type="ECO:0000256" key="1">
    <source>
        <dbReference type="ARBA" id="ARBA00023125"/>
    </source>
</evidence>
<dbReference type="RefSeq" id="WP_345644143.1">
    <property type="nucleotide sequence ID" value="NZ_BAABLY010000025.1"/>
</dbReference>